<dbReference type="EMBL" id="JAWWNJ010000152">
    <property type="protein sequence ID" value="KAK6981272.1"/>
    <property type="molecule type" value="Genomic_DNA"/>
</dbReference>
<evidence type="ECO:0000256" key="1">
    <source>
        <dbReference type="ARBA" id="ARBA00023125"/>
    </source>
</evidence>
<dbReference type="GO" id="GO:0000981">
    <property type="term" value="F:DNA-binding transcription factor activity, RNA polymerase II-specific"/>
    <property type="evidence" value="ECO:0007669"/>
    <property type="project" value="TreeGrafter"/>
</dbReference>
<dbReference type="AlphaFoldDB" id="A0AAV9ZGP3"/>
<keyword evidence="7" id="KW-1185">Reference proteome</keyword>
<reference evidence="6 7" key="1">
    <citation type="journal article" date="2024" name="J Genomics">
        <title>Draft genome sequencing and assembly of Favolaschia claudopus CIRM-BRFM 2984 isolated from oak limbs.</title>
        <authorList>
            <person name="Navarro D."/>
            <person name="Drula E."/>
            <person name="Chaduli D."/>
            <person name="Cazenave R."/>
            <person name="Ahrendt S."/>
            <person name="Wang J."/>
            <person name="Lipzen A."/>
            <person name="Daum C."/>
            <person name="Barry K."/>
            <person name="Grigoriev I.V."/>
            <person name="Favel A."/>
            <person name="Rosso M.N."/>
            <person name="Martin F."/>
        </authorList>
    </citation>
    <scope>NUCLEOTIDE SEQUENCE [LARGE SCALE GENOMIC DNA]</scope>
    <source>
        <strain evidence="6 7">CIRM-BRFM 2984</strain>
    </source>
</reference>
<name>A0AAV9ZGP3_9AGAR</name>
<feature type="compositionally biased region" description="Basic residues" evidence="4">
    <location>
        <begin position="326"/>
        <end position="335"/>
    </location>
</feature>
<dbReference type="Proteomes" id="UP001362999">
    <property type="component" value="Unassembled WGS sequence"/>
</dbReference>
<dbReference type="GO" id="GO:0000978">
    <property type="term" value="F:RNA polymerase II cis-regulatory region sequence-specific DNA binding"/>
    <property type="evidence" value="ECO:0007669"/>
    <property type="project" value="TreeGrafter"/>
</dbReference>
<dbReference type="Pfam" id="PF00505">
    <property type="entry name" value="HMG_box"/>
    <property type="match status" value="1"/>
</dbReference>
<organism evidence="6 7">
    <name type="scientific">Favolaschia claudopus</name>
    <dbReference type="NCBI Taxonomy" id="2862362"/>
    <lineage>
        <taxon>Eukaryota</taxon>
        <taxon>Fungi</taxon>
        <taxon>Dikarya</taxon>
        <taxon>Basidiomycota</taxon>
        <taxon>Agaricomycotina</taxon>
        <taxon>Agaricomycetes</taxon>
        <taxon>Agaricomycetidae</taxon>
        <taxon>Agaricales</taxon>
        <taxon>Marasmiineae</taxon>
        <taxon>Mycenaceae</taxon>
        <taxon>Favolaschia</taxon>
    </lineage>
</organism>
<evidence type="ECO:0000256" key="4">
    <source>
        <dbReference type="SAM" id="MobiDB-lite"/>
    </source>
</evidence>
<evidence type="ECO:0000256" key="2">
    <source>
        <dbReference type="ARBA" id="ARBA00023242"/>
    </source>
</evidence>
<evidence type="ECO:0000313" key="6">
    <source>
        <dbReference type="EMBL" id="KAK6981272.1"/>
    </source>
</evidence>
<dbReference type="CDD" id="cd01389">
    <property type="entry name" value="HMG-box_ROX1-like"/>
    <property type="match status" value="1"/>
</dbReference>
<proteinExistence type="predicted"/>
<evidence type="ECO:0000313" key="7">
    <source>
        <dbReference type="Proteomes" id="UP001362999"/>
    </source>
</evidence>
<feature type="DNA-binding region" description="HMG box" evidence="3">
    <location>
        <begin position="137"/>
        <end position="206"/>
    </location>
</feature>
<evidence type="ECO:0000256" key="3">
    <source>
        <dbReference type="PROSITE-ProRule" id="PRU00267"/>
    </source>
</evidence>
<dbReference type="PROSITE" id="PS50118">
    <property type="entry name" value="HMG_BOX_2"/>
    <property type="match status" value="1"/>
</dbReference>
<dbReference type="InterPro" id="IPR036910">
    <property type="entry name" value="HMG_box_dom_sf"/>
</dbReference>
<dbReference type="Gene3D" id="1.10.30.10">
    <property type="entry name" value="High mobility group box domain"/>
    <property type="match status" value="1"/>
</dbReference>
<dbReference type="SMART" id="SM00398">
    <property type="entry name" value="HMG"/>
    <property type="match status" value="1"/>
</dbReference>
<feature type="region of interest" description="Disordered" evidence="4">
    <location>
        <begin position="90"/>
        <end position="135"/>
    </location>
</feature>
<accession>A0AAV9ZGP3</accession>
<sequence length="554" mass="59086">MPVERSRGSRRTCADGNQLLWTEPSVAPGIAFATSLTPGAFEESKQAISCMTAKFAVEPPSSLSPSPVEPKIEPATPGPTVFFFDAPPVESKPKRASHKSKLTPAPTTPCSLGSSDGGVEPTNPVSSTPAPMTEQHIPRPPNAFILFRSCFVRAGAVPADVEPSHSSLSSIAGLIWAKLPAPEKELWHRKAKEEREKHRERFPGYAFRPRYRSGSWSDADSENSGGGGGGGNSGGQTQTSRRRQQREVAPADRIRQAHIASLLLVGLTGAALNEAIATFDAERRERGEGGVEVRFGVMETPEGRVETGSSGVGCGGERERPFIRRSTSKCKKRSRTASGANDGKRRQIDTSSAALSVSTLLSSPSTLTDTGMLTPSFLFDFGSLYSIPSTPIDEFTANFERFSSPGCYPTFGVPSSPSSFESSYALSHPSPSTSFCSWSSFEDLSNPLTAFPTSHPHLMTQQQHTLSACSSMSSIGGHLRSLTSLTPPTIDPFSVGLPSMPICGSLMPPCDELNLDLGLVGLGDMSAMGMDERCGGGYLTGYMDVEAQQQLVAW</sequence>
<feature type="domain" description="HMG box" evidence="5">
    <location>
        <begin position="137"/>
        <end position="206"/>
    </location>
</feature>
<feature type="region of interest" description="Disordered" evidence="4">
    <location>
        <begin position="212"/>
        <end position="252"/>
    </location>
</feature>
<feature type="region of interest" description="Disordered" evidence="4">
    <location>
        <begin position="324"/>
        <end position="348"/>
    </location>
</feature>
<protein>
    <submittedName>
        <fullName evidence="6">HMG box domain-containing protein</fullName>
    </submittedName>
</protein>
<dbReference type="InterPro" id="IPR051356">
    <property type="entry name" value="SOX/SOX-like_TF"/>
</dbReference>
<dbReference type="InterPro" id="IPR009071">
    <property type="entry name" value="HMG_box_dom"/>
</dbReference>
<dbReference type="PANTHER" id="PTHR45789:SF2">
    <property type="entry name" value="FI18025P1"/>
    <property type="match status" value="1"/>
</dbReference>
<dbReference type="SUPFAM" id="SSF47095">
    <property type="entry name" value="HMG-box"/>
    <property type="match status" value="1"/>
</dbReference>
<evidence type="ECO:0000259" key="5">
    <source>
        <dbReference type="PROSITE" id="PS50118"/>
    </source>
</evidence>
<dbReference type="PANTHER" id="PTHR45789">
    <property type="entry name" value="FI18025P1"/>
    <property type="match status" value="1"/>
</dbReference>
<keyword evidence="1 3" id="KW-0238">DNA-binding</keyword>
<gene>
    <name evidence="6" type="ORF">R3P38DRAFT_2746047</name>
</gene>
<dbReference type="GO" id="GO:0005634">
    <property type="term" value="C:nucleus"/>
    <property type="evidence" value="ECO:0007669"/>
    <property type="project" value="UniProtKB-UniRule"/>
</dbReference>
<feature type="compositionally biased region" description="Gly residues" evidence="4">
    <location>
        <begin position="224"/>
        <end position="234"/>
    </location>
</feature>
<keyword evidence="2 3" id="KW-0539">Nucleus</keyword>
<comment type="caution">
    <text evidence="6">The sequence shown here is derived from an EMBL/GenBank/DDBJ whole genome shotgun (WGS) entry which is preliminary data.</text>
</comment>